<dbReference type="EMBL" id="JDSQ01000051">
    <property type="protein sequence ID" value="EWS76953.1"/>
    <property type="molecule type" value="Genomic_DNA"/>
</dbReference>
<dbReference type="Proteomes" id="UP000020406">
    <property type="component" value="Unassembled WGS sequence"/>
</dbReference>
<sequence length="43" mass="4676">MPVLARQFQIEINPWATTIVTDEANDIQTSNDIAANTVSTKSA</sequence>
<evidence type="ECO:0000313" key="2">
    <source>
        <dbReference type="Proteomes" id="UP000020406"/>
    </source>
</evidence>
<name>Z9JG09_9GAMM</name>
<dbReference type="STRING" id="1444770.AF72_13430"/>
<organism evidence="1 2">
    <name type="scientific">Xylella taiwanensis</name>
    <dbReference type="NCBI Taxonomy" id="1444770"/>
    <lineage>
        <taxon>Bacteria</taxon>
        <taxon>Pseudomonadati</taxon>
        <taxon>Pseudomonadota</taxon>
        <taxon>Gammaproteobacteria</taxon>
        <taxon>Lysobacterales</taxon>
        <taxon>Lysobacteraceae</taxon>
        <taxon>Xylella</taxon>
    </lineage>
</organism>
<comment type="caution">
    <text evidence="1">The sequence shown here is derived from an EMBL/GenBank/DDBJ whole genome shotgun (WGS) entry which is preliminary data.</text>
</comment>
<accession>Z9JG09</accession>
<dbReference type="AlphaFoldDB" id="Z9JG09"/>
<reference evidence="1 2" key="1">
    <citation type="journal article" date="2014" name="Genome Announc.">
        <title>Draft Genome Sequence of Xylella fastidiosa Pear Leaf Scorch Strain in Taiwan.</title>
        <authorList>
            <person name="Su C.C."/>
            <person name="Deng W.L."/>
            <person name="Jan F.J."/>
            <person name="Chang C.J."/>
            <person name="Huang H."/>
            <person name="Chen J."/>
        </authorList>
    </citation>
    <scope>NUCLEOTIDE SEQUENCE [LARGE SCALE GENOMIC DNA]</scope>
    <source>
        <strain evidence="1 2">PLS229</strain>
    </source>
</reference>
<evidence type="ECO:0000313" key="1">
    <source>
        <dbReference type="EMBL" id="EWS76953.1"/>
    </source>
</evidence>
<dbReference type="PATRIC" id="fig|1444770.3.peg.3162"/>
<proteinExistence type="predicted"/>
<gene>
    <name evidence="1" type="ORF">AF72_13430</name>
</gene>
<protein>
    <submittedName>
        <fullName evidence="1">Uncharacterized protein</fullName>
    </submittedName>
</protein>